<reference evidence="1 2" key="1">
    <citation type="submission" date="2017-01" db="EMBL/GenBank/DDBJ databases">
        <authorList>
            <person name="Mah S.A."/>
            <person name="Swanson W.J."/>
            <person name="Moy G.W."/>
            <person name="Vacquier V.D."/>
        </authorList>
    </citation>
    <scope>NUCLEOTIDE SEQUENCE [LARGE SCALE GENOMIC DNA]</scope>
    <source>
        <strain evidence="1 2">GSMNP</strain>
    </source>
</reference>
<proteinExistence type="predicted"/>
<keyword evidence="2" id="KW-1185">Reference proteome</keyword>
<organism evidence="1 2">
    <name type="scientific">Smittium culicis</name>
    <dbReference type="NCBI Taxonomy" id="133412"/>
    <lineage>
        <taxon>Eukaryota</taxon>
        <taxon>Fungi</taxon>
        <taxon>Fungi incertae sedis</taxon>
        <taxon>Zoopagomycota</taxon>
        <taxon>Kickxellomycotina</taxon>
        <taxon>Harpellomycetes</taxon>
        <taxon>Harpellales</taxon>
        <taxon>Legeriomycetaceae</taxon>
        <taxon>Smittium</taxon>
    </lineage>
</organism>
<evidence type="ECO:0000313" key="2">
    <source>
        <dbReference type="Proteomes" id="UP000187283"/>
    </source>
</evidence>
<evidence type="ECO:0000313" key="1">
    <source>
        <dbReference type="EMBL" id="OMJ20473.1"/>
    </source>
</evidence>
<name>A0A1R1Y0N9_9FUNG</name>
<sequence length="206" mass="23578">MSLFEESIATMQLNSKNKNIPSVPKMGSKFVPYSNKDINNENPVEVSLIKSYQNNNSEDGIKKSCNSDSSHKELYSKHYTKGLNKNDELKSQANSSNNIVYKETFDIEAIRDENCVNSNVNEANGSDYNLEKSESKHPVQKVTMDPCSKCQSRNFYKYPMAITPKPSERTIKEIPNKRYSMILNPENNINWILVCQNCLQIYNSNQ</sequence>
<dbReference type="Proteomes" id="UP000187283">
    <property type="component" value="Unassembled WGS sequence"/>
</dbReference>
<dbReference type="EMBL" id="LSSN01001235">
    <property type="protein sequence ID" value="OMJ20473.1"/>
    <property type="molecule type" value="Genomic_DNA"/>
</dbReference>
<accession>A0A1R1Y0N9</accession>
<comment type="caution">
    <text evidence="1">The sequence shown here is derived from an EMBL/GenBank/DDBJ whole genome shotgun (WGS) entry which is preliminary data.</text>
</comment>
<gene>
    <name evidence="1" type="ORF">AYI70_g4092</name>
</gene>
<protein>
    <submittedName>
        <fullName evidence="1">Uncharacterized protein</fullName>
    </submittedName>
</protein>
<dbReference type="AlphaFoldDB" id="A0A1R1Y0N9"/>